<evidence type="ECO:0000313" key="14">
    <source>
        <dbReference type="Proteomes" id="UP000294739"/>
    </source>
</evidence>
<feature type="region of interest" description="Disordered" evidence="9">
    <location>
        <begin position="320"/>
        <end position="397"/>
    </location>
</feature>
<dbReference type="AlphaFoldDB" id="A0A4R5CGK6"/>
<dbReference type="InterPro" id="IPR011009">
    <property type="entry name" value="Kinase-like_dom_sf"/>
</dbReference>
<organism evidence="13 14">
    <name type="scientific">Jiangella asiatica</name>
    <dbReference type="NCBI Taxonomy" id="2530372"/>
    <lineage>
        <taxon>Bacteria</taxon>
        <taxon>Bacillati</taxon>
        <taxon>Actinomycetota</taxon>
        <taxon>Actinomycetes</taxon>
        <taxon>Jiangellales</taxon>
        <taxon>Jiangellaceae</taxon>
        <taxon>Jiangella</taxon>
    </lineage>
</organism>
<dbReference type="Pfam" id="PF00069">
    <property type="entry name" value="Pkinase"/>
    <property type="match status" value="1"/>
</dbReference>
<keyword evidence="3" id="KW-0808">Transferase</keyword>
<dbReference type="InterPro" id="IPR000719">
    <property type="entry name" value="Prot_kinase_dom"/>
</dbReference>
<dbReference type="InterPro" id="IPR005543">
    <property type="entry name" value="PASTA_dom"/>
</dbReference>
<keyword evidence="10" id="KW-0472">Membrane</keyword>
<dbReference type="PANTHER" id="PTHR43289:SF34">
    <property type="entry name" value="SERINE_THREONINE-PROTEIN KINASE YBDM-RELATED"/>
    <property type="match status" value="1"/>
</dbReference>
<dbReference type="PROSITE" id="PS00108">
    <property type="entry name" value="PROTEIN_KINASE_ST"/>
    <property type="match status" value="1"/>
</dbReference>
<dbReference type="Gene3D" id="3.30.10.20">
    <property type="match status" value="4"/>
</dbReference>
<dbReference type="SUPFAM" id="SSF56112">
    <property type="entry name" value="Protein kinase-like (PK-like)"/>
    <property type="match status" value="1"/>
</dbReference>
<comment type="catalytic activity">
    <reaction evidence="7">
        <text>L-threonyl-[protein] + ATP = O-phospho-L-threonyl-[protein] + ADP + H(+)</text>
        <dbReference type="Rhea" id="RHEA:46608"/>
        <dbReference type="Rhea" id="RHEA-COMP:11060"/>
        <dbReference type="Rhea" id="RHEA-COMP:11605"/>
        <dbReference type="ChEBI" id="CHEBI:15378"/>
        <dbReference type="ChEBI" id="CHEBI:30013"/>
        <dbReference type="ChEBI" id="CHEBI:30616"/>
        <dbReference type="ChEBI" id="CHEBI:61977"/>
        <dbReference type="ChEBI" id="CHEBI:456216"/>
        <dbReference type="EC" id="2.7.11.1"/>
    </reaction>
</comment>
<dbReference type="EC" id="2.7.11.1" evidence="1"/>
<dbReference type="FunFam" id="3.30.200.20:FF:000035">
    <property type="entry name" value="Serine/threonine protein kinase Stk1"/>
    <property type="match status" value="1"/>
</dbReference>
<feature type="domain" description="PASTA" evidence="12">
    <location>
        <begin position="496"/>
        <end position="563"/>
    </location>
</feature>
<protein>
    <recommendedName>
        <fullName evidence="1">non-specific serine/threonine protein kinase</fullName>
        <ecNumber evidence="1">2.7.11.1</ecNumber>
    </recommendedName>
</protein>
<dbReference type="GO" id="GO:0045717">
    <property type="term" value="P:negative regulation of fatty acid biosynthetic process"/>
    <property type="evidence" value="ECO:0007669"/>
    <property type="project" value="UniProtKB-ARBA"/>
</dbReference>
<dbReference type="OrthoDB" id="9762169at2"/>
<evidence type="ECO:0000256" key="8">
    <source>
        <dbReference type="ARBA" id="ARBA00048679"/>
    </source>
</evidence>
<evidence type="ECO:0000256" key="7">
    <source>
        <dbReference type="ARBA" id="ARBA00047899"/>
    </source>
</evidence>
<keyword evidence="10" id="KW-0812">Transmembrane</keyword>
<evidence type="ECO:0000256" key="3">
    <source>
        <dbReference type="ARBA" id="ARBA00022679"/>
    </source>
</evidence>
<evidence type="ECO:0000256" key="2">
    <source>
        <dbReference type="ARBA" id="ARBA00022527"/>
    </source>
</evidence>
<evidence type="ECO:0000256" key="9">
    <source>
        <dbReference type="SAM" id="MobiDB-lite"/>
    </source>
</evidence>
<reference evidence="13 14" key="1">
    <citation type="submission" date="2019-03" db="EMBL/GenBank/DDBJ databases">
        <title>Draft genome sequences of novel Actinobacteria.</title>
        <authorList>
            <person name="Sahin N."/>
            <person name="Ay H."/>
            <person name="Saygin H."/>
        </authorList>
    </citation>
    <scope>NUCLEOTIDE SEQUENCE [LARGE SCALE GENOMIC DNA]</scope>
    <source>
        <strain evidence="13 14">5K138</strain>
    </source>
</reference>
<keyword evidence="5 13" id="KW-0418">Kinase</keyword>
<evidence type="ECO:0000313" key="13">
    <source>
        <dbReference type="EMBL" id="TDD98825.1"/>
    </source>
</evidence>
<evidence type="ECO:0000256" key="6">
    <source>
        <dbReference type="ARBA" id="ARBA00022840"/>
    </source>
</evidence>
<feature type="domain" description="PASTA" evidence="12">
    <location>
        <begin position="564"/>
        <end position="631"/>
    </location>
</feature>
<proteinExistence type="predicted"/>
<keyword evidence="6" id="KW-0067">ATP-binding</keyword>
<evidence type="ECO:0000256" key="4">
    <source>
        <dbReference type="ARBA" id="ARBA00022741"/>
    </source>
</evidence>
<feature type="transmembrane region" description="Helical" evidence="10">
    <location>
        <begin position="406"/>
        <end position="426"/>
    </location>
</feature>
<feature type="compositionally biased region" description="Basic and acidic residues" evidence="9">
    <location>
        <begin position="339"/>
        <end position="351"/>
    </location>
</feature>
<feature type="domain" description="PASTA" evidence="12">
    <location>
        <begin position="432"/>
        <end position="495"/>
    </location>
</feature>
<dbReference type="PROSITE" id="PS50011">
    <property type="entry name" value="PROTEIN_KINASE_DOM"/>
    <property type="match status" value="1"/>
</dbReference>
<dbReference type="PANTHER" id="PTHR43289">
    <property type="entry name" value="MITOGEN-ACTIVATED PROTEIN KINASE KINASE KINASE 20-RELATED"/>
    <property type="match status" value="1"/>
</dbReference>
<dbReference type="InterPro" id="IPR008271">
    <property type="entry name" value="Ser/Thr_kinase_AS"/>
</dbReference>
<feature type="compositionally biased region" description="Low complexity" evidence="9">
    <location>
        <begin position="381"/>
        <end position="392"/>
    </location>
</feature>
<sequence length="696" mass="74137">MDISVSDAPVGRLLDGRYRIEALLARGGMATVYRATDTRLDRLVALKVMHAELAADDDFVARFIGEARAVAKLSDPNVVNVFDQGEDDGAVYLAMEYIHGRTLRDVLHERGRLGADLALEVTESVLSALAAAHRAGIVHRDVKPENVLVGNDGRVKVADFGLARALSSSSKTTRGLLGTVSYISPEQALGERATPRSDVYSAGIMLFELLTGRTPHEGPTDFVVVRSHIDDDVPPPSESVPLPPAVDDIVLAATARDPRDRYADAGAFLEAVRTGRASLTGVELPEVDDAADHAHLHAEPRDSAGVTLDEALAGTVLADQLEAPADDEQPADAEDDRPDDAARYAGDDTHRHPPAAAGSLTIFDDEDEDDGRRGTTRLIDTPAPAAPATRSRSAAHRGRTRSRRGLFLFFFVLLLAVGVAVGAWWYGSGRWESTPSLLNLSAEQAQATAEEHGLTATADGEAFSETVEAGLVLSTDPAPGERILGGGEISYVLSRGPERYEVPQLTGLTVDAATEAGAAQSITVRVDEEIYSNDVEAGLIISQSVEPGEQVRRDSEVSVVVSLGPQPIEIQDFTGQSGDDARAALEEQGFTVNSREENSDSVAAGLVISQHPASGTGFRDDEITIVISLGPELVEVPNVIGERVARAEELLSEAGFVVEVEDLLEMPGDDRGARVVRVEPEGSSLPRGSTITLYHF</sequence>
<keyword evidence="2" id="KW-0723">Serine/threonine-protein kinase</keyword>
<dbReference type="CDD" id="cd06577">
    <property type="entry name" value="PASTA_pknB"/>
    <property type="match status" value="4"/>
</dbReference>
<dbReference type="SMART" id="SM00220">
    <property type="entry name" value="S_TKc"/>
    <property type="match status" value="1"/>
</dbReference>
<comment type="caution">
    <text evidence="13">The sequence shown here is derived from an EMBL/GenBank/DDBJ whole genome shotgun (WGS) entry which is preliminary data.</text>
</comment>
<dbReference type="GO" id="GO:0004674">
    <property type="term" value="F:protein serine/threonine kinase activity"/>
    <property type="evidence" value="ECO:0007669"/>
    <property type="project" value="UniProtKB-KW"/>
</dbReference>
<dbReference type="InParanoid" id="A0A4R5CGK6"/>
<dbReference type="Pfam" id="PF03793">
    <property type="entry name" value="PASTA"/>
    <property type="match status" value="4"/>
</dbReference>
<evidence type="ECO:0000256" key="1">
    <source>
        <dbReference type="ARBA" id="ARBA00012513"/>
    </source>
</evidence>
<dbReference type="EMBL" id="SMKZ01000066">
    <property type="protein sequence ID" value="TDD98825.1"/>
    <property type="molecule type" value="Genomic_DNA"/>
</dbReference>
<dbReference type="NCBIfam" id="NF033483">
    <property type="entry name" value="PknB_PASTA_kin"/>
    <property type="match status" value="1"/>
</dbReference>
<dbReference type="Gene3D" id="1.10.510.10">
    <property type="entry name" value="Transferase(Phosphotransferase) domain 1"/>
    <property type="match status" value="1"/>
</dbReference>
<keyword evidence="14" id="KW-1185">Reference proteome</keyword>
<name>A0A4R5CGK6_9ACTN</name>
<dbReference type="CDD" id="cd14014">
    <property type="entry name" value="STKc_PknB_like"/>
    <property type="match status" value="1"/>
</dbReference>
<dbReference type="FunFam" id="1.10.510.10:FF:000021">
    <property type="entry name" value="Serine/threonine protein kinase"/>
    <property type="match status" value="1"/>
</dbReference>
<evidence type="ECO:0000259" key="12">
    <source>
        <dbReference type="PROSITE" id="PS51178"/>
    </source>
</evidence>
<gene>
    <name evidence="13" type="primary">pknB</name>
    <name evidence="13" type="ORF">E1269_28565</name>
</gene>
<accession>A0A4R5CGK6</accession>
<feature type="domain" description="Protein kinase" evidence="11">
    <location>
        <begin position="18"/>
        <end position="279"/>
    </location>
</feature>
<keyword evidence="10" id="KW-1133">Transmembrane helix</keyword>
<comment type="catalytic activity">
    <reaction evidence="8">
        <text>L-seryl-[protein] + ATP = O-phospho-L-seryl-[protein] + ADP + H(+)</text>
        <dbReference type="Rhea" id="RHEA:17989"/>
        <dbReference type="Rhea" id="RHEA-COMP:9863"/>
        <dbReference type="Rhea" id="RHEA-COMP:11604"/>
        <dbReference type="ChEBI" id="CHEBI:15378"/>
        <dbReference type="ChEBI" id="CHEBI:29999"/>
        <dbReference type="ChEBI" id="CHEBI:30616"/>
        <dbReference type="ChEBI" id="CHEBI:83421"/>
        <dbReference type="ChEBI" id="CHEBI:456216"/>
        <dbReference type="EC" id="2.7.11.1"/>
    </reaction>
</comment>
<evidence type="ECO:0000256" key="5">
    <source>
        <dbReference type="ARBA" id="ARBA00022777"/>
    </source>
</evidence>
<feature type="compositionally biased region" description="Acidic residues" evidence="9">
    <location>
        <begin position="324"/>
        <end position="338"/>
    </location>
</feature>
<evidence type="ECO:0000256" key="10">
    <source>
        <dbReference type="SAM" id="Phobius"/>
    </source>
</evidence>
<dbReference type="RefSeq" id="WP_131901053.1">
    <property type="nucleotide sequence ID" value="NZ_SMKZ01000066.1"/>
</dbReference>
<dbReference type="PROSITE" id="PS51178">
    <property type="entry name" value="PASTA"/>
    <property type="match status" value="3"/>
</dbReference>
<dbReference type="GO" id="GO:0005524">
    <property type="term" value="F:ATP binding"/>
    <property type="evidence" value="ECO:0007669"/>
    <property type="project" value="UniProtKB-KW"/>
</dbReference>
<dbReference type="Gene3D" id="3.30.200.20">
    <property type="entry name" value="Phosphorylase Kinase, domain 1"/>
    <property type="match status" value="1"/>
</dbReference>
<evidence type="ECO:0000259" key="11">
    <source>
        <dbReference type="PROSITE" id="PS50011"/>
    </source>
</evidence>
<dbReference type="SMART" id="SM00740">
    <property type="entry name" value="PASTA"/>
    <property type="match status" value="4"/>
</dbReference>
<dbReference type="Proteomes" id="UP000294739">
    <property type="component" value="Unassembled WGS sequence"/>
</dbReference>
<keyword evidence="4" id="KW-0547">Nucleotide-binding</keyword>